<accession>A0A9Y2IB18</accession>
<sequence>MTREMRMVHTALRREFGLMPKLIAGVAEGDTARAALVADHLELVGTILHHHHHAEDLEIWPHLLERCPAEVAPLVYGMERHHERIAFLAVDLTDAVAAWRAEPNPARRDAVLAVLDPLITVLC</sequence>
<dbReference type="InterPro" id="IPR012312">
    <property type="entry name" value="Hemerythrin-like"/>
</dbReference>
<dbReference type="AlphaFoldDB" id="A0A9Y2IB18"/>
<dbReference type="Proteomes" id="UP001236014">
    <property type="component" value="Chromosome"/>
</dbReference>
<evidence type="ECO:0000313" key="3">
    <source>
        <dbReference type="Proteomes" id="UP001236014"/>
    </source>
</evidence>
<keyword evidence="3" id="KW-1185">Reference proteome</keyword>
<organism evidence="2 3">
    <name type="scientific">Amycolatopsis carbonis</name>
    <dbReference type="NCBI Taxonomy" id="715471"/>
    <lineage>
        <taxon>Bacteria</taxon>
        <taxon>Bacillati</taxon>
        <taxon>Actinomycetota</taxon>
        <taxon>Actinomycetes</taxon>
        <taxon>Pseudonocardiales</taxon>
        <taxon>Pseudonocardiaceae</taxon>
        <taxon>Amycolatopsis</taxon>
    </lineage>
</organism>
<proteinExistence type="predicted"/>
<feature type="domain" description="Hemerythrin-like" evidence="1">
    <location>
        <begin position="2"/>
        <end position="104"/>
    </location>
</feature>
<evidence type="ECO:0000259" key="1">
    <source>
        <dbReference type="Pfam" id="PF01814"/>
    </source>
</evidence>
<dbReference type="Gene3D" id="1.20.120.520">
    <property type="entry name" value="nmb1532 protein domain like"/>
    <property type="match status" value="1"/>
</dbReference>
<dbReference type="KEGG" id="acab:QRX50_32990"/>
<reference evidence="2 3" key="1">
    <citation type="submission" date="2023-06" db="EMBL/GenBank/DDBJ databases">
        <authorList>
            <person name="Oyuntsetseg B."/>
            <person name="Kim S.B."/>
        </authorList>
    </citation>
    <scope>NUCLEOTIDE SEQUENCE [LARGE SCALE GENOMIC DNA]</scope>
    <source>
        <strain evidence="2 3">2-15</strain>
    </source>
</reference>
<evidence type="ECO:0000313" key="2">
    <source>
        <dbReference type="EMBL" id="WIX76264.1"/>
    </source>
</evidence>
<dbReference type="EMBL" id="CP127294">
    <property type="protein sequence ID" value="WIX76264.1"/>
    <property type="molecule type" value="Genomic_DNA"/>
</dbReference>
<gene>
    <name evidence="2" type="ORF">QRX50_32990</name>
</gene>
<dbReference type="Pfam" id="PF01814">
    <property type="entry name" value="Hemerythrin"/>
    <property type="match status" value="1"/>
</dbReference>
<name>A0A9Y2IB18_9PSEU</name>
<protein>
    <submittedName>
        <fullName evidence="2">Hemerythrin domain-containing protein</fullName>
    </submittedName>
</protein>
<dbReference type="RefSeq" id="WP_285967014.1">
    <property type="nucleotide sequence ID" value="NZ_CP127294.1"/>
</dbReference>
<dbReference type="CDD" id="cd12108">
    <property type="entry name" value="Hr-like"/>
    <property type="match status" value="1"/>
</dbReference>